<dbReference type="EMBL" id="BMNC01000001">
    <property type="protein sequence ID" value="GGM68578.1"/>
    <property type="molecule type" value="Genomic_DNA"/>
</dbReference>
<comment type="caution">
    <text evidence="2">The sequence shown here is derived from an EMBL/GenBank/DDBJ whole genome shotgun (WGS) entry which is preliminary data.</text>
</comment>
<feature type="region of interest" description="Disordered" evidence="1">
    <location>
        <begin position="1"/>
        <end position="69"/>
    </location>
</feature>
<dbReference type="Proteomes" id="UP000597656">
    <property type="component" value="Unassembled WGS sequence"/>
</dbReference>
<sequence>MVSNNRFSDRNTNHPHSENRSIAPEKVSSRGRVPAGKAPAGRVWAGSPPEGSTPSGEFMDLTLTNVSSV</sequence>
<feature type="compositionally biased region" description="Basic and acidic residues" evidence="1">
    <location>
        <begin position="7"/>
        <end position="19"/>
    </location>
</feature>
<accession>A0ABQ2H9V5</accession>
<keyword evidence="3" id="KW-1185">Reference proteome</keyword>
<reference evidence="3" key="1">
    <citation type="journal article" date="2019" name="Int. J. Syst. Evol. Microbiol.">
        <title>The Global Catalogue of Microorganisms (GCM) 10K type strain sequencing project: providing services to taxonomists for standard genome sequencing and annotation.</title>
        <authorList>
            <consortium name="The Broad Institute Genomics Platform"/>
            <consortium name="The Broad Institute Genome Sequencing Center for Infectious Disease"/>
            <person name="Wu L."/>
            <person name="Ma J."/>
        </authorList>
    </citation>
    <scope>NUCLEOTIDE SEQUENCE [LARGE SCALE GENOMIC DNA]</scope>
    <source>
        <strain evidence="3">CGMCC 4.7319</strain>
    </source>
</reference>
<name>A0ABQ2H9V5_9PSEU</name>
<evidence type="ECO:0000256" key="1">
    <source>
        <dbReference type="SAM" id="MobiDB-lite"/>
    </source>
</evidence>
<proteinExistence type="predicted"/>
<gene>
    <name evidence="2" type="ORF">GCM10011609_00360</name>
</gene>
<organism evidence="2 3">
    <name type="scientific">Lentzea pudingi</name>
    <dbReference type="NCBI Taxonomy" id="1789439"/>
    <lineage>
        <taxon>Bacteria</taxon>
        <taxon>Bacillati</taxon>
        <taxon>Actinomycetota</taxon>
        <taxon>Actinomycetes</taxon>
        <taxon>Pseudonocardiales</taxon>
        <taxon>Pseudonocardiaceae</taxon>
        <taxon>Lentzea</taxon>
    </lineage>
</organism>
<evidence type="ECO:0000313" key="3">
    <source>
        <dbReference type="Proteomes" id="UP000597656"/>
    </source>
</evidence>
<protein>
    <submittedName>
        <fullName evidence="2">Uncharacterized protein</fullName>
    </submittedName>
</protein>
<evidence type="ECO:0000313" key="2">
    <source>
        <dbReference type="EMBL" id="GGM68578.1"/>
    </source>
</evidence>